<evidence type="ECO:0000256" key="1">
    <source>
        <dbReference type="ARBA" id="ARBA00004141"/>
    </source>
</evidence>
<feature type="transmembrane region" description="Helical" evidence="3">
    <location>
        <begin position="334"/>
        <end position="367"/>
    </location>
</feature>
<reference evidence="5 6" key="1">
    <citation type="journal article" date="2016" name="Mol. Biol. Evol.">
        <title>Comparative Genomics of Early-Diverging Mushroom-Forming Fungi Provides Insights into the Origins of Lignocellulose Decay Capabilities.</title>
        <authorList>
            <person name="Nagy L.G."/>
            <person name="Riley R."/>
            <person name="Tritt A."/>
            <person name="Adam C."/>
            <person name="Daum C."/>
            <person name="Floudas D."/>
            <person name="Sun H."/>
            <person name="Yadav J.S."/>
            <person name="Pangilinan J."/>
            <person name="Larsson K.H."/>
            <person name="Matsuura K."/>
            <person name="Barry K."/>
            <person name="Labutti K."/>
            <person name="Kuo R."/>
            <person name="Ohm R.A."/>
            <person name="Bhattacharya S.S."/>
            <person name="Shirouzu T."/>
            <person name="Yoshinaga Y."/>
            <person name="Martin F.M."/>
            <person name="Grigoriev I.V."/>
            <person name="Hibbett D.S."/>
        </authorList>
    </citation>
    <scope>NUCLEOTIDE SEQUENCE [LARGE SCALE GENOMIC DNA]</scope>
    <source>
        <strain evidence="5 6">HHB9708</strain>
    </source>
</reference>
<dbReference type="InterPro" id="IPR011701">
    <property type="entry name" value="MFS"/>
</dbReference>
<feature type="transmembrane region" description="Helical" evidence="3">
    <location>
        <begin position="64"/>
        <end position="85"/>
    </location>
</feature>
<feature type="transmembrane region" description="Helical" evidence="3">
    <location>
        <begin position="163"/>
        <end position="183"/>
    </location>
</feature>
<evidence type="ECO:0000313" key="6">
    <source>
        <dbReference type="Proteomes" id="UP000076722"/>
    </source>
</evidence>
<dbReference type="InterPro" id="IPR036259">
    <property type="entry name" value="MFS_trans_sf"/>
</dbReference>
<feature type="compositionally biased region" description="Polar residues" evidence="2">
    <location>
        <begin position="485"/>
        <end position="496"/>
    </location>
</feature>
<keyword evidence="3" id="KW-0812">Transmembrane</keyword>
<comment type="subcellular location">
    <subcellularLocation>
        <location evidence="1">Membrane</location>
        <topology evidence="1">Multi-pass membrane protein</topology>
    </subcellularLocation>
</comment>
<organism evidence="5 6">
    <name type="scientific">Sistotremastrum niveocremeum HHB9708</name>
    <dbReference type="NCBI Taxonomy" id="1314777"/>
    <lineage>
        <taxon>Eukaryota</taxon>
        <taxon>Fungi</taxon>
        <taxon>Dikarya</taxon>
        <taxon>Basidiomycota</taxon>
        <taxon>Agaricomycotina</taxon>
        <taxon>Agaricomycetes</taxon>
        <taxon>Sistotremastrales</taxon>
        <taxon>Sistotremastraceae</taxon>
        <taxon>Sertulicium</taxon>
        <taxon>Sertulicium niveocremeum</taxon>
    </lineage>
</organism>
<feature type="domain" description="Major facilitator superfamily (MFS) profile" evidence="4">
    <location>
        <begin position="65"/>
        <end position="449"/>
    </location>
</feature>
<dbReference type="AlphaFoldDB" id="A0A164XQ66"/>
<feature type="transmembrane region" description="Helical" evidence="3">
    <location>
        <begin position="307"/>
        <end position="328"/>
    </location>
</feature>
<feature type="region of interest" description="Disordered" evidence="2">
    <location>
        <begin position="460"/>
        <end position="507"/>
    </location>
</feature>
<feature type="transmembrane region" description="Helical" evidence="3">
    <location>
        <begin position="134"/>
        <end position="151"/>
    </location>
</feature>
<dbReference type="InterPro" id="IPR020846">
    <property type="entry name" value="MFS_dom"/>
</dbReference>
<dbReference type="EMBL" id="KV419400">
    <property type="protein sequence ID" value="KZS96188.1"/>
    <property type="molecule type" value="Genomic_DNA"/>
</dbReference>
<feature type="transmembrane region" description="Helical" evidence="3">
    <location>
        <begin position="269"/>
        <end position="295"/>
    </location>
</feature>
<feature type="compositionally biased region" description="Basic and acidic residues" evidence="2">
    <location>
        <begin position="498"/>
        <end position="507"/>
    </location>
</feature>
<dbReference type="GO" id="GO:0022857">
    <property type="term" value="F:transmembrane transporter activity"/>
    <property type="evidence" value="ECO:0007669"/>
    <property type="project" value="InterPro"/>
</dbReference>
<dbReference type="GO" id="GO:0016020">
    <property type="term" value="C:membrane"/>
    <property type="evidence" value="ECO:0007669"/>
    <property type="project" value="UniProtKB-SubCell"/>
</dbReference>
<feature type="transmembrane region" description="Helical" evidence="3">
    <location>
        <begin position="222"/>
        <end position="241"/>
    </location>
</feature>
<evidence type="ECO:0000313" key="5">
    <source>
        <dbReference type="EMBL" id="KZS96188.1"/>
    </source>
</evidence>
<evidence type="ECO:0000259" key="4">
    <source>
        <dbReference type="PROSITE" id="PS50850"/>
    </source>
</evidence>
<keyword evidence="3" id="KW-0472">Membrane</keyword>
<dbReference type="STRING" id="1314777.A0A164XQ66"/>
<dbReference type="Proteomes" id="UP000076722">
    <property type="component" value="Unassembled WGS sequence"/>
</dbReference>
<dbReference type="SUPFAM" id="SSF103473">
    <property type="entry name" value="MFS general substrate transporter"/>
    <property type="match status" value="1"/>
</dbReference>
<dbReference type="Pfam" id="PF07690">
    <property type="entry name" value="MFS_1"/>
    <property type="match status" value="1"/>
</dbReference>
<accession>A0A164XQ66</accession>
<dbReference type="PANTHER" id="PTHR42910:SF1">
    <property type="entry name" value="MAJOR FACILITATOR SUPERFAMILY (MFS) PROFILE DOMAIN-CONTAINING PROTEIN"/>
    <property type="match status" value="1"/>
</dbReference>
<dbReference type="PANTHER" id="PTHR42910">
    <property type="entry name" value="TRANSPORTER SCO4007-RELATED"/>
    <property type="match status" value="1"/>
</dbReference>
<feature type="transmembrane region" description="Helical" evidence="3">
    <location>
        <begin position="189"/>
        <end position="210"/>
    </location>
</feature>
<keyword evidence="6" id="KW-1185">Reference proteome</keyword>
<evidence type="ECO:0000256" key="2">
    <source>
        <dbReference type="SAM" id="MobiDB-lite"/>
    </source>
</evidence>
<feature type="transmembrane region" description="Helical" evidence="3">
    <location>
        <begin position="397"/>
        <end position="419"/>
    </location>
</feature>
<dbReference type="Gene3D" id="1.20.1250.20">
    <property type="entry name" value="MFS general substrate transporter like domains"/>
    <property type="match status" value="2"/>
</dbReference>
<proteinExistence type="predicted"/>
<sequence length="507" mass="55003">MASKASTRRNSVNPGDATSTSDETLPTNNEEINLKIGTSDRTKDFGFLPIPARLRYNPEKPAHFGLLLNVVFGFASTLTVANLYYCQPLLIQLSIAFGVSYDEVSKIPTLTQAGYATGLLLISPIGDLVPRRPLLLGLILSSASLCIGLSVTKSLKAFEAISFLLGAVTVTPQIMIPLAADLAPPNRRASAMSIVMSGLLFGILLARVLAGVIAEFSSWRNTYYMAFAAQYLMAIVLYLVLPDYPAKNAHLTYFGILRTMAKFAVTEPVLIQACLISLASSATFTNFWVTLTFLLGGTPYFYDTLQIGLFGLIGMLGVATAPLVGRLIDRMVPWFATLIATLILIVFQCVLVGAAGINIAAVIIACFGIDVGRQMQQVSLTTAVFAVDPAARSRMNAVLIVFIFLGQVMGTSVGSRVFLQFGWRPAAALSLAWNGWQLFVLLLRGPHCQRFTWLGWEGGAEMKKQKSTEKSEDVEKQTEERIESSDSSETAPTSQGELPEKSRTEVQ</sequence>
<dbReference type="PROSITE" id="PS50850">
    <property type="entry name" value="MFS"/>
    <property type="match status" value="1"/>
</dbReference>
<evidence type="ECO:0000256" key="3">
    <source>
        <dbReference type="SAM" id="Phobius"/>
    </source>
</evidence>
<feature type="region of interest" description="Disordered" evidence="2">
    <location>
        <begin position="1"/>
        <end position="29"/>
    </location>
</feature>
<dbReference type="CDD" id="cd17324">
    <property type="entry name" value="MFS_NepI_like"/>
    <property type="match status" value="1"/>
</dbReference>
<dbReference type="OrthoDB" id="2105912at2759"/>
<gene>
    <name evidence="5" type="ORF">SISNIDRAFT_407734</name>
</gene>
<feature type="compositionally biased region" description="Basic and acidic residues" evidence="2">
    <location>
        <begin position="460"/>
        <end position="484"/>
    </location>
</feature>
<name>A0A164XQ66_9AGAM</name>
<protein>
    <submittedName>
        <fullName evidence="5">MFS general substrate transporter</fullName>
    </submittedName>
</protein>
<keyword evidence="3" id="KW-1133">Transmembrane helix</keyword>